<proteinExistence type="predicted"/>
<sequence>MNEEADNLLEKQKKYFTLIGLTVYESQCIEHKLKMLSKFMPLPYDKFHSTKEEFLSRETSLDKKTLGFVINELKKRSFTLNDDAEFLINKFVIERNTVVHHLVKLPGFNVNTEEGIDRGIKFLDEYRKTIQVINDIFDPILISVHIVLCENANTDDIKLYQEKLNELYLLLNDSLKRAGGSLEIEFHDNNNIDDRFDSLIKNHLNKNDSSALNPQKEKKKLWKKTKIIQALSRIAADIANQDGWIALSVCEQRLKTECPDIKPDDYGFNTILEIIKTCNLFEIKKSKHKKHKISVRFHQERNEIG</sequence>
<name>K9WFQ4_9CYAN</name>
<dbReference type="HOGENOM" id="CLU_911586_0_0_3"/>
<dbReference type="InterPro" id="IPR025605">
    <property type="entry name" value="OST-HTH/LOTUS_dom"/>
</dbReference>
<evidence type="ECO:0000313" key="3">
    <source>
        <dbReference type="Proteomes" id="UP000010471"/>
    </source>
</evidence>
<dbReference type="CDD" id="cd10146">
    <property type="entry name" value="LabA_like_C"/>
    <property type="match status" value="1"/>
</dbReference>
<evidence type="ECO:0000313" key="2">
    <source>
        <dbReference type="EMBL" id="AFZ18362.1"/>
    </source>
</evidence>
<dbReference type="STRING" id="1173027.Mic7113_2568"/>
<dbReference type="Pfam" id="PF12872">
    <property type="entry name" value="OST-HTH"/>
    <property type="match status" value="1"/>
</dbReference>
<gene>
    <name evidence="2" type="ORF">Mic7113_2568</name>
</gene>
<reference evidence="2 3" key="1">
    <citation type="submission" date="2012-06" db="EMBL/GenBank/DDBJ databases">
        <title>Finished chromosome of genome of Microcoleus sp. PCC 7113.</title>
        <authorList>
            <consortium name="US DOE Joint Genome Institute"/>
            <person name="Gugger M."/>
            <person name="Coursin T."/>
            <person name="Rippka R."/>
            <person name="Tandeau De Marsac N."/>
            <person name="Huntemann M."/>
            <person name="Wei C.-L."/>
            <person name="Han J."/>
            <person name="Detter J.C."/>
            <person name="Han C."/>
            <person name="Tapia R."/>
            <person name="Chen A."/>
            <person name="Kyrpides N."/>
            <person name="Mavromatis K."/>
            <person name="Markowitz V."/>
            <person name="Szeto E."/>
            <person name="Ivanova N."/>
            <person name="Pagani I."/>
            <person name="Pati A."/>
            <person name="Goodwin L."/>
            <person name="Nordberg H.P."/>
            <person name="Cantor M.N."/>
            <person name="Hua S.X."/>
            <person name="Woyke T."/>
            <person name="Kerfeld C.A."/>
        </authorList>
    </citation>
    <scope>NUCLEOTIDE SEQUENCE [LARGE SCALE GENOMIC DNA]</scope>
    <source>
        <strain evidence="2 3">PCC 7113</strain>
    </source>
</reference>
<evidence type="ECO:0000259" key="1">
    <source>
        <dbReference type="Pfam" id="PF12872"/>
    </source>
</evidence>
<feature type="domain" description="HTH OST-type" evidence="1">
    <location>
        <begin position="222"/>
        <end position="292"/>
    </location>
</feature>
<dbReference type="AlphaFoldDB" id="K9WFQ4"/>
<dbReference type="InterPro" id="IPR041966">
    <property type="entry name" value="LOTUS-like"/>
</dbReference>
<dbReference type="OrthoDB" id="581749at2"/>
<dbReference type="Proteomes" id="UP000010471">
    <property type="component" value="Chromosome"/>
</dbReference>
<keyword evidence="3" id="KW-1185">Reference proteome</keyword>
<dbReference type="RefSeq" id="WP_015182511.1">
    <property type="nucleotide sequence ID" value="NC_019738.1"/>
</dbReference>
<dbReference type="Gene3D" id="3.30.420.610">
    <property type="entry name" value="LOTUS domain-like"/>
    <property type="match status" value="1"/>
</dbReference>
<dbReference type="EMBL" id="CP003630">
    <property type="protein sequence ID" value="AFZ18362.1"/>
    <property type="molecule type" value="Genomic_DNA"/>
</dbReference>
<organism evidence="2 3">
    <name type="scientific">Allocoleopsis franciscana PCC 7113</name>
    <dbReference type="NCBI Taxonomy" id="1173027"/>
    <lineage>
        <taxon>Bacteria</taxon>
        <taxon>Bacillati</taxon>
        <taxon>Cyanobacteriota</taxon>
        <taxon>Cyanophyceae</taxon>
        <taxon>Coleofasciculales</taxon>
        <taxon>Coleofasciculaceae</taxon>
        <taxon>Allocoleopsis</taxon>
        <taxon>Allocoleopsis franciscana</taxon>
    </lineage>
</organism>
<dbReference type="KEGG" id="mic:Mic7113_2568"/>
<protein>
    <recommendedName>
        <fullName evidence="1">HTH OST-type domain-containing protein</fullName>
    </recommendedName>
</protein>
<accession>K9WFQ4</accession>